<dbReference type="AlphaFoldDB" id="A0AAE9F2U4"/>
<name>A0AAE9F2U4_CAEBR</name>
<evidence type="ECO:0000313" key="3">
    <source>
        <dbReference type="Proteomes" id="UP000829354"/>
    </source>
</evidence>
<protein>
    <submittedName>
        <fullName evidence="2">Uncharacterized protein</fullName>
    </submittedName>
</protein>
<evidence type="ECO:0000256" key="1">
    <source>
        <dbReference type="SAM" id="SignalP"/>
    </source>
</evidence>
<keyword evidence="3" id="KW-1185">Reference proteome</keyword>
<reference evidence="2 3" key="1">
    <citation type="submission" date="2022-04" db="EMBL/GenBank/DDBJ databases">
        <title>Chromosome-level reference genomes for two strains of Caenorhabditis briggsae: an improved platform for comparative genomics.</title>
        <authorList>
            <person name="Stevens L."/>
            <person name="Andersen E."/>
        </authorList>
    </citation>
    <scope>NUCLEOTIDE SEQUENCE [LARGE SCALE GENOMIC DNA]</scope>
    <source>
        <strain evidence="2">VX34</strain>
        <tissue evidence="2">Whole-organism</tissue>
    </source>
</reference>
<proteinExistence type="predicted"/>
<accession>A0AAE9F2U4</accession>
<feature type="signal peptide" evidence="1">
    <location>
        <begin position="1"/>
        <end position="17"/>
    </location>
</feature>
<dbReference type="Proteomes" id="UP000829354">
    <property type="component" value="Chromosome V"/>
</dbReference>
<feature type="chain" id="PRO_5041929940" evidence="1">
    <location>
        <begin position="18"/>
        <end position="107"/>
    </location>
</feature>
<dbReference type="EMBL" id="CP092624">
    <property type="protein sequence ID" value="UMM33244.1"/>
    <property type="molecule type" value="Genomic_DNA"/>
</dbReference>
<gene>
    <name evidence="2" type="ORF">L5515_006792</name>
</gene>
<evidence type="ECO:0000313" key="2">
    <source>
        <dbReference type="EMBL" id="UMM33244.1"/>
    </source>
</evidence>
<organism evidence="2 3">
    <name type="scientific">Caenorhabditis briggsae</name>
    <dbReference type="NCBI Taxonomy" id="6238"/>
    <lineage>
        <taxon>Eukaryota</taxon>
        <taxon>Metazoa</taxon>
        <taxon>Ecdysozoa</taxon>
        <taxon>Nematoda</taxon>
        <taxon>Chromadorea</taxon>
        <taxon>Rhabditida</taxon>
        <taxon>Rhabditina</taxon>
        <taxon>Rhabditomorpha</taxon>
        <taxon>Rhabditoidea</taxon>
        <taxon>Rhabditidae</taxon>
        <taxon>Peloderinae</taxon>
        <taxon>Caenorhabditis</taxon>
    </lineage>
</organism>
<sequence>MFGKSFLLLALVVAVSSLECVFEVVADPTSLNIQGGTDKCEAEDNYYLKIDFNSIKAKGCSRTSGKITGVGMQEFAVAKKISAMECQKSLHVFNRHYWSCQILLVIF</sequence>
<keyword evidence="1" id="KW-0732">Signal</keyword>